<dbReference type="Proteomes" id="UP001419268">
    <property type="component" value="Unassembled WGS sequence"/>
</dbReference>
<evidence type="ECO:0000313" key="1">
    <source>
        <dbReference type="EMBL" id="KAK9095074.1"/>
    </source>
</evidence>
<name>A0AAP0EKR3_9MAGN</name>
<accession>A0AAP0EKR3</accession>
<dbReference type="EMBL" id="JBBNAG010000011">
    <property type="protein sequence ID" value="KAK9095074.1"/>
    <property type="molecule type" value="Genomic_DNA"/>
</dbReference>
<sequence>MARERGDAVVVDAAGRRRSSGGAAGGAAAPTAWWRGVDWSDARFRRNHDDAMEVRKVVNGIMHQGMLPKDGKIIRINHSEHFIDKFLDALLKGSSFRQYTSYASALQGGRPCRILSISTIVGLMARGKGRDRVEIQIECTDMDNDLVMHRGKDMDMFRLERDFKVQSVWACGHP</sequence>
<protein>
    <submittedName>
        <fullName evidence="1">Uncharacterized protein</fullName>
    </submittedName>
</protein>
<keyword evidence="2" id="KW-1185">Reference proteome</keyword>
<proteinExistence type="predicted"/>
<dbReference type="AlphaFoldDB" id="A0AAP0EKR3"/>
<gene>
    <name evidence="1" type="ORF">Scep_026543</name>
</gene>
<comment type="caution">
    <text evidence="1">The sequence shown here is derived from an EMBL/GenBank/DDBJ whole genome shotgun (WGS) entry which is preliminary data.</text>
</comment>
<organism evidence="1 2">
    <name type="scientific">Stephania cephalantha</name>
    <dbReference type="NCBI Taxonomy" id="152367"/>
    <lineage>
        <taxon>Eukaryota</taxon>
        <taxon>Viridiplantae</taxon>
        <taxon>Streptophyta</taxon>
        <taxon>Embryophyta</taxon>
        <taxon>Tracheophyta</taxon>
        <taxon>Spermatophyta</taxon>
        <taxon>Magnoliopsida</taxon>
        <taxon>Ranunculales</taxon>
        <taxon>Menispermaceae</taxon>
        <taxon>Menispermoideae</taxon>
        <taxon>Cissampelideae</taxon>
        <taxon>Stephania</taxon>
    </lineage>
</organism>
<reference evidence="1 2" key="1">
    <citation type="submission" date="2024-01" db="EMBL/GenBank/DDBJ databases">
        <title>Genome assemblies of Stephania.</title>
        <authorList>
            <person name="Yang L."/>
        </authorList>
    </citation>
    <scope>NUCLEOTIDE SEQUENCE [LARGE SCALE GENOMIC DNA]</scope>
    <source>
        <strain evidence="1">JXDWG</strain>
        <tissue evidence="1">Leaf</tissue>
    </source>
</reference>
<evidence type="ECO:0000313" key="2">
    <source>
        <dbReference type="Proteomes" id="UP001419268"/>
    </source>
</evidence>